<dbReference type="EMBL" id="QWDE01000001">
    <property type="protein sequence ID" value="RFZ84121.1"/>
    <property type="molecule type" value="Genomic_DNA"/>
</dbReference>
<proteinExistence type="predicted"/>
<keyword evidence="2" id="KW-1185">Reference proteome</keyword>
<dbReference type="RefSeq" id="WP_117381011.1">
    <property type="nucleotide sequence ID" value="NZ_QWDE01000001.1"/>
</dbReference>
<organism evidence="1 2">
    <name type="scientific">Mucilaginibacter terrenus</name>
    <dbReference type="NCBI Taxonomy" id="2482727"/>
    <lineage>
        <taxon>Bacteria</taxon>
        <taxon>Pseudomonadati</taxon>
        <taxon>Bacteroidota</taxon>
        <taxon>Sphingobacteriia</taxon>
        <taxon>Sphingobacteriales</taxon>
        <taxon>Sphingobacteriaceae</taxon>
        <taxon>Mucilaginibacter</taxon>
    </lineage>
</organism>
<dbReference type="OrthoDB" id="796579at2"/>
<evidence type="ECO:0000313" key="1">
    <source>
        <dbReference type="EMBL" id="RFZ84121.1"/>
    </source>
</evidence>
<evidence type="ECO:0000313" key="2">
    <source>
        <dbReference type="Proteomes" id="UP000260823"/>
    </source>
</evidence>
<comment type="caution">
    <text evidence="1">The sequence shown here is derived from an EMBL/GenBank/DDBJ whole genome shotgun (WGS) entry which is preliminary data.</text>
</comment>
<dbReference type="AlphaFoldDB" id="A0A3E2NT71"/>
<name>A0A3E2NT71_9SPHI</name>
<protein>
    <submittedName>
        <fullName evidence="1">Uncharacterized protein</fullName>
    </submittedName>
</protein>
<gene>
    <name evidence="1" type="ORF">DYU05_00335</name>
</gene>
<sequence length="325" mass="37267">MPLNASASGNLQEVKFHLHKITFIPYVNSTKQNTNDILFDVITFLNREQLNGKAYAINRNKNKPELEKRELFVYSAARVAQSKKFKCSIALINDKSLMVKPADAFTLVPYDKAKGSITILTHFYIDYSVSPAIICAQFNNEGPRVSDIEFYFRSLAVELGLAKGCQITTYLHAPIDDTLGHLRNVLNFEIKLRPQSIAQMDDDIKSGLISDFANIGNRLKPSFIRIEAMFQTPGAKIKSEHLNKEANSFIKMLLKKFKEKPFHIDQFDEFELKFVNDEGENDVFNLIKGKREIVVQVDRTTHMTTTKYYNLIQAEFDQFIESFRS</sequence>
<dbReference type="Proteomes" id="UP000260823">
    <property type="component" value="Unassembled WGS sequence"/>
</dbReference>
<reference evidence="1 2" key="1">
    <citation type="submission" date="2018-08" db="EMBL/GenBank/DDBJ databases">
        <title>Mucilaginibacter terrae sp. nov., isolated from manganese diggings.</title>
        <authorList>
            <person name="Huang Y."/>
            <person name="Zhou Z."/>
        </authorList>
    </citation>
    <scope>NUCLEOTIDE SEQUENCE [LARGE SCALE GENOMIC DNA]</scope>
    <source>
        <strain evidence="1 2">ZH6</strain>
    </source>
</reference>
<accession>A0A3E2NT71</accession>